<dbReference type="GO" id="GO:0006351">
    <property type="term" value="P:DNA-templated transcription"/>
    <property type="evidence" value="ECO:0007669"/>
    <property type="project" value="InterPro"/>
</dbReference>
<dbReference type="RefSeq" id="WP_150062058.1">
    <property type="nucleotide sequence ID" value="NZ_JACHII010000004.1"/>
</dbReference>
<comment type="caution">
    <text evidence="4">The sequence shown here is derived from an EMBL/GenBank/DDBJ whole genome shotgun (WGS) entry which is preliminary data.</text>
</comment>
<feature type="domain" description="Transcriptional repressor PaaX-like N-terminal" evidence="1">
    <location>
        <begin position="21"/>
        <end position="89"/>
    </location>
</feature>
<evidence type="ECO:0000259" key="3">
    <source>
        <dbReference type="Pfam" id="PF20803"/>
    </source>
</evidence>
<dbReference type="InterPro" id="IPR011965">
    <property type="entry name" value="PaaX_trns_reg"/>
</dbReference>
<dbReference type="PIRSF" id="PIRSF020623">
    <property type="entry name" value="PaaX"/>
    <property type="match status" value="1"/>
</dbReference>
<organism evidence="4 5">
    <name type="scientific">Roseospira marina</name>
    <dbReference type="NCBI Taxonomy" id="140057"/>
    <lineage>
        <taxon>Bacteria</taxon>
        <taxon>Pseudomonadati</taxon>
        <taxon>Pseudomonadota</taxon>
        <taxon>Alphaproteobacteria</taxon>
        <taxon>Rhodospirillales</taxon>
        <taxon>Rhodospirillaceae</taxon>
        <taxon>Roseospira</taxon>
    </lineage>
</organism>
<dbReference type="PANTHER" id="PTHR30319">
    <property type="entry name" value="PHENYLACETIC ACID REGULATOR-RELATED TRANSCRIPTIONAL REPRESSOR"/>
    <property type="match status" value="1"/>
</dbReference>
<dbReference type="Pfam" id="PF07848">
    <property type="entry name" value="PaaX"/>
    <property type="match status" value="1"/>
</dbReference>
<dbReference type="InterPro" id="IPR013225">
    <property type="entry name" value="PaaX_C"/>
</dbReference>
<dbReference type="InterPro" id="IPR036388">
    <property type="entry name" value="WH-like_DNA-bd_sf"/>
</dbReference>
<reference evidence="4 5" key="1">
    <citation type="submission" date="2019-09" db="EMBL/GenBank/DDBJ databases">
        <title>Genome sequence of Roseospira marina, one of the more divergent members of the non-sulfur purple photosynthetic bacterial family, the Rhodospirillaceae.</title>
        <authorList>
            <person name="Meyer T."/>
            <person name="Kyndt J."/>
        </authorList>
    </citation>
    <scope>NUCLEOTIDE SEQUENCE [LARGE SCALE GENOMIC DNA]</scope>
    <source>
        <strain evidence="4 5">DSM 15113</strain>
    </source>
</reference>
<dbReference type="Pfam" id="PF08223">
    <property type="entry name" value="PaaX_C"/>
    <property type="match status" value="1"/>
</dbReference>
<evidence type="ECO:0000313" key="5">
    <source>
        <dbReference type="Proteomes" id="UP000324065"/>
    </source>
</evidence>
<feature type="domain" description="Transcriptional repressor PaaX-like central Cas2-like" evidence="3">
    <location>
        <begin position="107"/>
        <end position="184"/>
    </location>
</feature>
<evidence type="ECO:0000259" key="1">
    <source>
        <dbReference type="Pfam" id="PF07848"/>
    </source>
</evidence>
<sequence length="316" mass="35294">MPRAHRLDDQIGRLREAVPLRAKSLIVTIYGDSILPHGGSTWLGSLIRLVAPLGLSERMVRTAVFRLTRDAWLRPQPVGRRSYYSLTTEGLRRFERAHQRIYAIDQPPWDGGWLLVFTNAMPLDPDAREALRRDLLWQGFGNVAPSVLAHPGVAEDSLRQTLDAHGVADRVVVLRGEGHPLTDPAARVALVKSCWDLNTLGADYGRFLDRFRPVWRALEVVGSACTPEQAFLVRTLLIHDYRRVLLRDPLLPVEVLPPDWPGLAARRLCRSIYRATGALAEQHIMARLDTVDGPLPPASALFHARFGGVMEEVSAP</sequence>
<dbReference type="NCBIfam" id="TIGR02277">
    <property type="entry name" value="PaaX_trns_reg"/>
    <property type="match status" value="1"/>
</dbReference>
<dbReference type="InterPro" id="IPR048846">
    <property type="entry name" value="PaaX-like_central"/>
</dbReference>
<dbReference type="Gene3D" id="3.30.70.2650">
    <property type="match status" value="1"/>
</dbReference>
<dbReference type="Pfam" id="PF20803">
    <property type="entry name" value="PaaX_M"/>
    <property type="match status" value="1"/>
</dbReference>
<evidence type="ECO:0000313" key="4">
    <source>
        <dbReference type="EMBL" id="KAA5605728.1"/>
    </source>
</evidence>
<protein>
    <submittedName>
        <fullName evidence="4">Phenylacetic acid degradation operon negative regulatory protein PaaX</fullName>
    </submittedName>
</protein>
<dbReference type="Gene3D" id="1.10.10.10">
    <property type="entry name" value="Winged helix-like DNA-binding domain superfamily/Winged helix DNA-binding domain"/>
    <property type="match status" value="1"/>
</dbReference>
<proteinExistence type="predicted"/>
<dbReference type="Proteomes" id="UP000324065">
    <property type="component" value="Unassembled WGS sequence"/>
</dbReference>
<dbReference type="InterPro" id="IPR012906">
    <property type="entry name" value="PaaX-like_N"/>
</dbReference>
<gene>
    <name evidence="4" type="primary">paaX</name>
    <name evidence="4" type="ORF">F1188_08870</name>
</gene>
<dbReference type="OrthoDB" id="2270427at2"/>
<keyword evidence="5" id="KW-1185">Reference proteome</keyword>
<accession>A0A5M6IDQ4</accession>
<name>A0A5M6IDQ4_9PROT</name>
<dbReference type="Gene3D" id="1.20.58.1460">
    <property type="match status" value="1"/>
</dbReference>
<feature type="domain" description="Transcriptional repressor PaaX-like C-terminal" evidence="2">
    <location>
        <begin position="195"/>
        <end position="285"/>
    </location>
</feature>
<dbReference type="PANTHER" id="PTHR30319:SF1">
    <property type="entry name" value="TRANSCRIPTIONAL REPRESSOR PAAX"/>
    <property type="match status" value="1"/>
</dbReference>
<evidence type="ECO:0000259" key="2">
    <source>
        <dbReference type="Pfam" id="PF08223"/>
    </source>
</evidence>
<dbReference type="AlphaFoldDB" id="A0A5M6IDQ4"/>
<dbReference type="EMBL" id="VWPJ01000007">
    <property type="protein sequence ID" value="KAA5605728.1"/>
    <property type="molecule type" value="Genomic_DNA"/>
</dbReference>